<accession>A0ABS8YET2</accession>
<dbReference type="RefSeq" id="WP_233696513.1">
    <property type="nucleotide sequence ID" value="NZ_JAJNBZ010000005.1"/>
</dbReference>
<evidence type="ECO:0000313" key="2">
    <source>
        <dbReference type="Proteomes" id="UP001199916"/>
    </source>
</evidence>
<keyword evidence="2" id="KW-1185">Reference proteome</keyword>
<evidence type="ECO:0000313" key="1">
    <source>
        <dbReference type="EMBL" id="MCE5169572.1"/>
    </source>
</evidence>
<name>A0ABS8YET2_9BACL</name>
<reference evidence="1 2" key="1">
    <citation type="submission" date="2021-11" db="EMBL/GenBank/DDBJ databases">
        <title>Draft genome sequence of Paenibacillus profundus YoMME, a new Gram-positive bacteria with exoelectrogenic properties.</title>
        <authorList>
            <person name="Hubenova Y."/>
            <person name="Hubenova E."/>
            <person name="Manasiev Y."/>
            <person name="Peykov S."/>
            <person name="Mitov M."/>
        </authorList>
    </citation>
    <scope>NUCLEOTIDE SEQUENCE [LARGE SCALE GENOMIC DNA]</scope>
    <source>
        <strain evidence="1 2">YoMME</strain>
    </source>
</reference>
<protein>
    <recommendedName>
        <fullName evidence="3">Lipoprotein</fullName>
    </recommendedName>
</protein>
<proteinExistence type="predicted"/>
<comment type="caution">
    <text evidence="1">The sequence shown here is derived from an EMBL/GenBank/DDBJ whole genome shotgun (WGS) entry which is preliminary data.</text>
</comment>
<evidence type="ECO:0008006" key="3">
    <source>
        <dbReference type="Google" id="ProtNLM"/>
    </source>
</evidence>
<gene>
    <name evidence="1" type="ORF">LQV63_09635</name>
</gene>
<sequence length="244" mass="27666">MSRNRRIALLVVTSLISMLLQGCLYPNELRKENQQSAREGILLVQNAVDEYQKQTQLLPMITSDMSVPRYEKYRIDFELLKRRGVLGSTPSNAFEAGGTGTYLIIDEETEPKVRIMDLLTAQRVNDLTRAVDSYKRKQGSLPTTEEMYPGFYSIDEAAVGVRPNEVLSPFNGQPLSFMMDMEGTVYADYAPDIMQLVEKLEKRPTGNEKDLRPLLVESSFYVPVKSVSYIWKDNAPWPQVATAP</sequence>
<dbReference type="EMBL" id="JAJNBZ010000005">
    <property type="protein sequence ID" value="MCE5169572.1"/>
    <property type="molecule type" value="Genomic_DNA"/>
</dbReference>
<organism evidence="1 2">
    <name type="scientific">Paenibacillus profundus</name>
    <dbReference type="NCBI Taxonomy" id="1173085"/>
    <lineage>
        <taxon>Bacteria</taxon>
        <taxon>Bacillati</taxon>
        <taxon>Bacillota</taxon>
        <taxon>Bacilli</taxon>
        <taxon>Bacillales</taxon>
        <taxon>Paenibacillaceae</taxon>
        <taxon>Paenibacillus</taxon>
    </lineage>
</organism>
<dbReference type="Proteomes" id="UP001199916">
    <property type="component" value="Unassembled WGS sequence"/>
</dbReference>
<dbReference type="PROSITE" id="PS51257">
    <property type="entry name" value="PROKAR_LIPOPROTEIN"/>
    <property type="match status" value="1"/>
</dbReference>